<organism evidence="2 3">
    <name type="scientific">Dreissena polymorpha</name>
    <name type="common">Zebra mussel</name>
    <name type="synonym">Mytilus polymorpha</name>
    <dbReference type="NCBI Taxonomy" id="45954"/>
    <lineage>
        <taxon>Eukaryota</taxon>
        <taxon>Metazoa</taxon>
        <taxon>Spiralia</taxon>
        <taxon>Lophotrochozoa</taxon>
        <taxon>Mollusca</taxon>
        <taxon>Bivalvia</taxon>
        <taxon>Autobranchia</taxon>
        <taxon>Heteroconchia</taxon>
        <taxon>Euheterodonta</taxon>
        <taxon>Imparidentia</taxon>
        <taxon>Neoheterodontei</taxon>
        <taxon>Myida</taxon>
        <taxon>Dreissenoidea</taxon>
        <taxon>Dreissenidae</taxon>
        <taxon>Dreissena</taxon>
    </lineage>
</organism>
<evidence type="ECO:0000313" key="2">
    <source>
        <dbReference type="EMBL" id="KAH3891071.1"/>
    </source>
</evidence>
<feature type="region of interest" description="Disordered" evidence="1">
    <location>
        <begin position="1"/>
        <end position="27"/>
    </location>
</feature>
<feature type="compositionally biased region" description="Low complexity" evidence="1">
    <location>
        <begin position="1"/>
        <end position="22"/>
    </location>
</feature>
<reference evidence="2" key="1">
    <citation type="journal article" date="2019" name="bioRxiv">
        <title>The Genome of the Zebra Mussel, Dreissena polymorpha: A Resource for Invasive Species Research.</title>
        <authorList>
            <person name="McCartney M.A."/>
            <person name="Auch B."/>
            <person name="Kono T."/>
            <person name="Mallez S."/>
            <person name="Zhang Y."/>
            <person name="Obille A."/>
            <person name="Becker A."/>
            <person name="Abrahante J.E."/>
            <person name="Garbe J."/>
            <person name="Badalamenti J.P."/>
            <person name="Herman A."/>
            <person name="Mangelson H."/>
            <person name="Liachko I."/>
            <person name="Sullivan S."/>
            <person name="Sone E.D."/>
            <person name="Koren S."/>
            <person name="Silverstein K.A.T."/>
            <person name="Beckman K.B."/>
            <person name="Gohl D.M."/>
        </authorList>
    </citation>
    <scope>NUCLEOTIDE SEQUENCE</scope>
    <source>
        <strain evidence="2">Duluth1</strain>
        <tissue evidence="2">Whole animal</tissue>
    </source>
</reference>
<accession>A0A9D4NB23</accession>
<name>A0A9D4NB23_DREPO</name>
<dbReference type="AlphaFoldDB" id="A0A9D4NB23"/>
<keyword evidence="3" id="KW-1185">Reference proteome</keyword>
<reference evidence="2" key="2">
    <citation type="submission" date="2020-11" db="EMBL/GenBank/DDBJ databases">
        <authorList>
            <person name="McCartney M.A."/>
            <person name="Auch B."/>
            <person name="Kono T."/>
            <person name="Mallez S."/>
            <person name="Becker A."/>
            <person name="Gohl D.M."/>
            <person name="Silverstein K.A.T."/>
            <person name="Koren S."/>
            <person name="Bechman K.B."/>
            <person name="Herman A."/>
            <person name="Abrahante J.E."/>
            <person name="Garbe J."/>
        </authorList>
    </citation>
    <scope>NUCLEOTIDE SEQUENCE</scope>
    <source>
        <strain evidence="2">Duluth1</strain>
        <tissue evidence="2">Whole animal</tissue>
    </source>
</reference>
<protein>
    <submittedName>
        <fullName evidence="2">Uncharacterized protein</fullName>
    </submittedName>
</protein>
<dbReference type="Proteomes" id="UP000828390">
    <property type="component" value="Unassembled WGS sequence"/>
</dbReference>
<comment type="caution">
    <text evidence="2">The sequence shown here is derived from an EMBL/GenBank/DDBJ whole genome shotgun (WGS) entry which is preliminary data.</text>
</comment>
<dbReference type="EMBL" id="JAIWYP010000001">
    <property type="protein sequence ID" value="KAH3891071.1"/>
    <property type="molecule type" value="Genomic_DNA"/>
</dbReference>
<sequence length="127" mass="14507">MLKLAQTNQPTDQPTNQQNNRQGKNNMSPTAILNWAINVNSRMFTRKTAIFPSSNVFKRPTPLPGCHFHEDWAIRPRYGYRRGYNVLRYNGMKGGSNVGWGLGLRYNMFKKWGMKGGSNVGWGLGVW</sequence>
<evidence type="ECO:0000256" key="1">
    <source>
        <dbReference type="SAM" id="MobiDB-lite"/>
    </source>
</evidence>
<gene>
    <name evidence="2" type="ORF">DPMN_015162</name>
</gene>
<proteinExistence type="predicted"/>
<evidence type="ECO:0000313" key="3">
    <source>
        <dbReference type="Proteomes" id="UP000828390"/>
    </source>
</evidence>